<feature type="region of interest" description="Disordered" evidence="1">
    <location>
        <begin position="17"/>
        <end position="41"/>
    </location>
</feature>
<dbReference type="Proteomes" id="UP001175271">
    <property type="component" value="Unassembled WGS sequence"/>
</dbReference>
<name>A0AA39LI65_9BILA</name>
<comment type="caution">
    <text evidence="2">The sequence shown here is derived from an EMBL/GenBank/DDBJ whole genome shotgun (WGS) entry which is preliminary data.</text>
</comment>
<reference evidence="2" key="1">
    <citation type="submission" date="2023-06" db="EMBL/GenBank/DDBJ databases">
        <title>Genomic analysis of the entomopathogenic nematode Steinernema hermaphroditum.</title>
        <authorList>
            <person name="Schwarz E.M."/>
            <person name="Heppert J.K."/>
            <person name="Baniya A."/>
            <person name="Schwartz H.T."/>
            <person name="Tan C.-H."/>
            <person name="Antoshechkin I."/>
            <person name="Sternberg P.W."/>
            <person name="Goodrich-Blair H."/>
            <person name="Dillman A.R."/>
        </authorList>
    </citation>
    <scope>NUCLEOTIDE SEQUENCE</scope>
    <source>
        <strain evidence="2">PS9179</strain>
        <tissue evidence="2">Whole animal</tissue>
    </source>
</reference>
<evidence type="ECO:0000313" key="2">
    <source>
        <dbReference type="EMBL" id="KAK0397954.1"/>
    </source>
</evidence>
<gene>
    <name evidence="2" type="ORF">QR680_002356</name>
</gene>
<dbReference type="EMBL" id="JAUCMV010000005">
    <property type="protein sequence ID" value="KAK0397954.1"/>
    <property type="molecule type" value="Genomic_DNA"/>
</dbReference>
<keyword evidence="3" id="KW-1185">Reference proteome</keyword>
<sequence length="96" mass="10846">MGKTTSLLYNGLKRFDSGLKKPNAEEKEAEAPETDDLKPVDDLEIEKAETKLEMKPLMLKSVRSEKAASVTQTYEKSEKFTHAKSGIRFQARLNND</sequence>
<accession>A0AA39LI65</accession>
<dbReference type="AlphaFoldDB" id="A0AA39LI65"/>
<organism evidence="2 3">
    <name type="scientific">Steinernema hermaphroditum</name>
    <dbReference type="NCBI Taxonomy" id="289476"/>
    <lineage>
        <taxon>Eukaryota</taxon>
        <taxon>Metazoa</taxon>
        <taxon>Ecdysozoa</taxon>
        <taxon>Nematoda</taxon>
        <taxon>Chromadorea</taxon>
        <taxon>Rhabditida</taxon>
        <taxon>Tylenchina</taxon>
        <taxon>Panagrolaimomorpha</taxon>
        <taxon>Strongyloidoidea</taxon>
        <taxon>Steinernematidae</taxon>
        <taxon>Steinernema</taxon>
    </lineage>
</organism>
<protein>
    <submittedName>
        <fullName evidence="2">Uncharacterized protein</fullName>
    </submittedName>
</protein>
<evidence type="ECO:0000256" key="1">
    <source>
        <dbReference type="SAM" id="MobiDB-lite"/>
    </source>
</evidence>
<proteinExistence type="predicted"/>
<evidence type="ECO:0000313" key="3">
    <source>
        <dbReference type="Proteomes" id="UP001175271"/>
    </source>
</evidence>